<dbReference type="InterPro" id="IPR018274">
    <property type="entry name" value="PEP_util_AS"/>
</dbReference>
<evidence type="ECO:0000256" key="8">
    <source>
        <dbReference type="ARBA" id="ARBA00022448"/>
    </source>
</evidence>
<evidence type="ECO:0000259" key="24">
    <source>
        <dbReference type="Pfam" id="PF05524"/>
    </source>
</evidence>
<dbReference type="Gene3D" id="3.20.20.60">
    <property type="entry name" value="Phosphoenolpyruvate-binding domains"/>
    <property type="match status" value="1"/>
</dbReference>
<dbReference type="Gene3D" id="1.10.274.10">
    <property type="entry name" value="PtsI, HPr-binding domain"/>
    <property type="match status" value="1"/>
</dbReference>
<feature type="active site" description="Proton donor" evidence="18">
    <location>
        <position position="502"/>
    </location>
</feature>
<evidence type="ECO:0000256" key="1">
    <source>
        <dbReference type="ARBA" id="ARBA00000683"/>
    </source>
</evidence>
<feature type="domain" description="Phosphotransferase system enzyme I N-terminal" evidence="24">
    <location>
        <begin position="20"/>
        <end position="142"/>
    </location>
</feature>
<evidence type="ECO:0000256" key="6">
    <source>
        <dbReference type="ARBA" id="ARBA00012232"/>
    </source>
</evidence>
<feature type="binding site" evidence="19">
    <location>
        <position position="306"/>
    </location>
    <ligand>
        <name>phosphoenolpyruvate</name>
        <dbReference type="ChEBI" id="CHEBI:58702"/>
    </ligand>
</feature>
<feature type="binding site" evidence="19">
    <location>
        <position position="342"/>
    </location>
    <ligand>
        <name>phosphoenolpyruvate</name>
        <dbReference type="ChEBI" id="CHEBI:58702"/>
    </ligand>
</feature>
<dbReference type="PANTHER" id="PTHR46244">
    <property type="entry name" value="PHOSPHOENOLPYRUVATE-PROTEIN PHOSPHOTRANSFERASE"/>
    <property type="match status" value="1"/>
</dbReference>
<keyword evidence="15 17" id="KW-0460">Magnesium</keyword>
<feature type="binding site" evidence="20">
    <location>
        <position position="455"/>
    </location>
    <ligand>
        <name>Mg(2+)</name>
        <dbReference type="ChEBI" id="CHEBI:18420"/>
    </ligand>
</feature>
<feature type="active site" description="Tele-phosphohistidine intermediate" evidence="18">
    <location>
        <position position="205"/>
    </location>
</feature>
<dbReference type="SUPFAM" id="SSF47831">
    <property type="entry name" value="Enzyme I of the PEP:sugar phosphotransferase system HPr-binding (sub)domain"/>
    <property type="match status" value="1"/>
</dbReference>
<dbReference type="PANTHER" id="PTHR46244:SF3">
    <property type="entry name" value="PHOSPHOENOLPYRUVATE-PROTEIN PHOSPHOTRANSFERASE"/>
    <property type="match status" value="1"/>
</dbReference>
<dbReference type="InterPro" id="IPR036637">
    <property type="entry name" value="Phosphohistidine_dom_sf"/>
</dbReference>
<evidence type="ECO:0000256" key="16">
    <source>
        <dbReference type="ARBA" id="ARBA00033235"/>
    </source>
</evidence>
<organism evidence="25 26">
    <name type="scientific">Cellulosimicrobium funkei</name>
    <dbReference type="NCBI Taxonomy" id="264251"/>
    <lineage>
        <taxon>Bacteria</taxon>
        <taxon>Bacillati</taxon>
        <taxon>Actinomycetota</taxon>
        <taxon>Actinomycetes</taxon>
        <taxon>Micrococcales</taxon>
        <taxon>Promicromonosporaceae</taxon>
        <taxon>Cellulosimicrobium</taxon>
    </lineage>
</organism>
<evidence type="ECO:0000313" key="25">
    <source>
        <dbReference type="EMBL" id="KLN35811.1"/>
    </source>
</evidence>
<dbReference type="InterPro" id="IPR008731">
    <property type="entry name" value="PTS_EIN"/>
</dbReference>
<feature type="binding site" evidence="19">
    <location>
        <begin position="454"/>
        <end position="455"/>
    </location>
    <ligand>
        <name>phosphoenolpyruvate</name>
        <dbReference type="ChEBI" id="CHEBI:58702"/>
    </ligand>
</feature>
<evidence type="ECO:0000256" key="15">
    <source>
        <dbReference type="ARBA" id="ARBA00022842"/>
    </source>
</evidence>
<sequence length="577" mass="58854">MTVADDATRAPARVSDPGLTGVPVSPGRGAGTVVRMPDPVPEPDPAPLAADSPDADLDLAVTQVLAAVTTVQEDLTARAARAEGTAAEVLGVTAAMAADPALARDAVGRVREQRSTPARAVWDAAGVVVGQLEALGGLMAERARDVRDVRDRIVATLLGLPAPGVPDPGHAFVLVADDLAPADTAQLDPERVLAVVTRGGGPTSHTAILARALGIPAVVAVEGALTLHDGATVLVDGGLGTVERDPSAQDVAVVVAAHGARGERRRFDGEGRTADGRRVELLANVANGEDARAAAEAGAEGVGLFRTEVCFLGRTVEPTIDEQVAAYREVLAAFPGRKVVVRTLDAGADKPLPFVTPEAEPNPALGVRGLRTARRHPEVLDRQLTAIARAAAAESADVWVMAPMIATPDEAESFVALCAEHGLGTAGVMIEVPAAALGARWVLAKASFASIGTNDLTQYTMAADREVSDLARLSTAWQPTVLALVGATGSGAALNGRPLGVCGEAAADPVLAPVLVGLGVTSLSMTPRALADVAAVLAATTSEQCEELAFLALQQPTPDAARAAVRSRLPILADLGL</sequence>
<keyword evidence="11 17" id="KW-0808">Transferase</keyword>
<proteinExistence type="inferred from homology"/>
<keyword evidence="26" id="KW-1185">Reference proteome</keyword>
<comment type="caution">
    <text evidence="25">The sequence shown here is derived from an EMBL/GenBank/DDBJ whole genome shotgun (WGS) entry which is preliminary data.</text>
</comment>
<evidence type="ECO:0000256" key="9">
    <source>
        <dbReference type="ARBA" id="ARBA00022490"/>
    </source>
</evidence>
<dbReference type="InterPro" id="IPR050499">
    <property type="entry name" value="PEP-utilizing_PTS_enzyme"/>
</dbReference>
<reference evidence="25 26" key="1">
    <citation type="submission" date="2014-05" db="EMBL/GenBank/DDBJ databases">
        <title>Cellulosimicrobium funkei U11 genome.</title>
        <authorList>
            <person name="Hu C."/>
            <person name="Gong Y."/>
            <person name="Wan W."/>
            <person name="Jiang M."/>
        </authorList>
    </citation>
    <scope>NUCLEOTIDE SEQUENCE [LARGE SCALE GENOMIC DNA]</scope>
    <source>
        <strain evidence="25 26">U11</strain>
    </source>
</reference>
<comment type="subcellular location">
    <subcellularLocation>
        <location evidence="4 17">Cytoplasm</location>
    </subcellularLocation>
</comment>
<evidence type="ECO:0000256" key="20">
    <source>
        <dbReference type="PIRSR" id="PIRSR000732-3"/>
    </source>
</evidence>
<comment type="catalytic activity">
    <reaction evidence="1 17">
        <text>L-histidyl-[protein] + phosphoenolpyruvate = N(pros)-phospho-L-histidyl-[protein] + pyruvate</text>
        <dbReference type="Rhea" id="RHEA:23880"/>
        <dbReference type="Rhea" id="RHEA-COMP:9745"/>
        <dbReference type="Rhea" id="RHEA-COMP:9746"/>
        <dbReference type="ChEBI" id="CHEBI:15361"/>
        <dbReference type="ChEBI" id="CHEBI:29979"/>
        <dbReference type="ChEBI" id="CHEBI:58702"/>
        <dbReference type="ChEBI" id="CHEBI:64837"/>
        <dbReference type="EC" id="2.7.3.9"/>
    </reaction>
</comment>
<dbReference type="InterPro" id="IPR036618">
    <property type="entry name" value="PtsI_HPr-bd_sf"/>
</dbReference>
<protein>
    <recommendedName>
        <fullName evidence="7 17">Phosphoenolpyruvate-protein phosphotransferase</fullName>
        <ecNumber evidence="6 17">2.7.3.9</ecNumber>
    </recommendedName>
    <alternativeName>
        <fullName evidence="16 17">Phosphotransferase system, enzyme I</fullName>
    </alternativeName>
</protein>
<dbReference type="GO" id="GO:0005737">
    <property type="term" value="C:cytoplasm"/>
    <property type="evidence" value="ECO:0007669"/>
    <property type="project" value="UniProtKB-SubCell"/>
</dbReference>
<keyword evidence="13 17" id="KW-0479">Metal-binding</keyword>
<comment type="similarity">
    <text evidence="5 17">Belongs to the PEP-utilizing enzyme family.</text>
</comment>
<feature type="domain" description="PEP-utilising enzyme mobile" evidence="22">
    <location>
        <begin position="173"/>
        <end position="238"/>
    </location>
</feature>
<feature type="binding site" evidence="19">
    <location>
        <position position="465"/>
    </location>
    <ligand>
        <name>phosphoenolpyruvate</name>
        <dbReference type="ChEBI" id="CHEBI:58702"/>
    </ligand>
</feature>
<evidence type="ECO:0000313" key="26">
    <source>
        <dbReference type="Proteomes" id="UP000035265"/>
    </source>
</evidence>
<keyword evidence="12 17" id="KW-0598">Phosphotransferase system</keyword>
<dbReference type="SUPFAM" id="SSF51621">
    <property type="entry name" value="Phosphoenolpyruvate/pyruvate domain"/>
    <property type="match status" value="1"/>
</dbReference>
<comment type="cofactor">
    <cofactor evidence="2 17 20">
        <name>Mg(2+)</name>
        <dbReference type="ChEBI" id="CHEBI:18420"/>
    </cofactor>
</comment>
<evidence type="ECO:0000259" key="22">
    <source>
        <dbReference type="Pfam" id="PF00391"/>
    </source>
</evidence>
<evidence type="ECO:0000256" key="7">
    <source>
        <dbReference type="ARBA" id="ARBA00016544"/>
    </source>
</evidence>
<evidence type="ECO:0000256" key="2">
    <source>
        <dbReference type="ARBA" id="ARBA00001946"/>
    </source>
</evidence>
<dbReference type="Pfam" id="PF02896">
    <property type="entry name" value="PEP-utilizers_C"/>
    <property type="match status" value="1"/>
</dbReference>
<dbReference type="PRINTS" id="PR01736">
    <property type="entry name" value="PHPHTRNFRASE"/>
</dbReference>
<keyword evidence="14 17" id="KW-0418">Kinase</keyword>
<evidence type="ECO:0000256" key="14">
    <source>
        <dbReference type="ARBA" id="ARBA00022777"/>
    </source>
</evidence>
<dbReference type="Proteomes" id="UP000035265">
    <property type="component" value="Unassembled WGS sequence"/>
</dbReference>
<dbReference type="GO" id="GO:0008965">
    <property type="term" value="F:phosphoenolpyruvate-protein phosphotransferase activity"/>
    <property type="evidence" value="ECO:0007669"/>
    <property type="project" value="UniProtKB-EC"/>
</dbReference>
<dbReference type="InterPro" id="IPR006318">
    <property type="entry name" value="PTS_EI-like"/>
</dbReference>
<evidence type="ECO:0000256" key="18">
    <source>
        <dbReference type="PIRSR" id="PIRSR000732-1"/>
    </source>
</evidence>
<dbReference type="RefSeq" id="WP_269429995.1">
    <property type="nucleotide sequence ID" value="NZ_JNBQ01000003.1"/>
</dbReference>
<comment type="function">
    <text evidence="3 17">General (non sugar-specific) component of the phosphoenolpyruvate-dependent sugar phosphotransferase system (sugar PTS). This major carbohydrate active-transport system catalyzes the phosphorylation of incoming sugar substrates concomitantly with their translocation across the cell membrane. Enzyme I transfers the phosphoryl group from phosphoenolpyruvate (PEP) to the phosphoryl carrier protein (HPr).</text>
</comment>
<dbReference type="InterPro" id="IPR015813">
    <property type="entry name" value="Pyrv/PenolPyrv_kinase-like_dom"/>
</dbReference>
<dbReference type="NCBIfam" id="TIGR01417">
    <property type="entry name" value="PTS_I_fam"/>
    <property type="match status" value="1"/>
</dbReference>
<evidence type="ECO:0000256" key="5">
    <source>
        <dbReference type="ARBA" id="ARBA00007837"/>
    </source>
</evidence>
<dbReference type="GO" id="GO:0009401">
    <property type="term" value="P:phosphoenolpyruvate-dependent sugar phosphotransferase system"/>
    <property type="evidence" value="ECO:0007669"/>
    <property type="project" value="UniProtKB-KW"/>
</dbReference>
<dbReference type="GO" id="GO:0016301">
    <property type="term" value="F:kinase activity"/>
    <property type="evidence" value="ECO:0007669"/>
    <property type="project" value="UniProtKB-KW"/>
</dbReference>
<evidence type="ECO:0000256" key="21">
    <source>
        <dbReference type="SAM" id="MobiDB-lite"/>
    </source>
</evidence>
<dbReference type="InterPro" id="IPR000121">
    <property type="entry name" value="PEP_util_C"/>
</dbReference>
<evidence type="ECO:0000256" key="10">
    <source>
        <dbReference type="ARBA" id="ARBA00022597"/>
    </source>
</evidence>
<feature type="domain" description="PEP-utilising enzyme C-terminal" evidence="23">
    <location>
        <begin position="271"/>
        <end position="539"/>
    </location>
</feature>
<dbReference type="STRING" id="264251.FB00_05845"/>
<dbReference type="PIRSF" id="PIRSF000732">
    <property type="entry name" value="PTS_enzyme_I"/>
    <property type="match status" value="1"/>
</dbReference>
<evidence type="ECO:0000256" key="17">
    <source>
        <dbReference type="PIRNR" id="PIRNR000732"/>
    </source>
</evidence>
<feature type="region of interest" description="Disordered" evidence="21">
    <location>
        <begin position="1"/>
        <end position="50"/>
    </location>
</feature>
<keyword evidence="25" id="KW-0670">Pyruvate</keyword>
<dbReference type="InterPro" id="IPR008279">
    <property type="entry name" value="PEP-util_enz_mobile_dom"/>
</dbReference>
<accession>A0A0H2KQI9</accession>
<feature type="binding site" evidence="20">
    <location>
        <position position="431"/>
    </location>
    <ligand>
        <name>Mg(2+)</name>
        <dbReference type="ChEBI" id="CHEBI:18420"/>
    </ligand>
</feature>
<dbReference type="InterPro" id="IPR024692">
    <property type="entry name" value="PTS_EI"/>
</dbReference>
<evidence type="ECO:0000256" key="12">
    <source>
        <dbReference type="ARBA" id="ARBA00022683"/>
    </source>
</evidence>
<evidence type="ECO:0000256" key="3">
    <source>
        <dbReference type="ARBA" id="ARBA00002728"/>
    </source>
</evidence>
<dbReference type="Pfam" id="PF05524">
    <property type="entry name" value="PEP-utilisers_N"/>
    <property type="match status" value="1"/>
</dbReference>
<evidence type="ECO:0000256" key="13">
    <source>
        <dbReference type="ARBA" id="ARBA00022723"/>
    </source>
</evidence>
<dbReference type="Pfam" id="PF00391">
    <property type="entry name" value="PEP-utilizers"/>
    <property type="match status" value="1"/>
</dbReference>
<keyword evidence="10 17" id="KW-0762">Sugar transport</keyword>
<keyword evidence="8 17" id="KW-0813">Transport</keyword>
<evidence type="ECO:0000256" key="19">
    <source>
        <dbReference type="PIRSR" id="PIRSR000732-2"/>
    </source>
</evidence>
<keyword evidence="9 17" id="KW-0963">Cytoplasm</keyword>
<dbReference type="InterPro" id="IPR040442">
    <property type="entry name" value="Pyrv_kinase-like_dom_sf"/>
</dbReference>
<name>A0A0H2KQI9_9MICO</name>
<evidence type="ECO:0000259" key="23">
    <source>
        <dbReference type="Pfam" id="PF02896"/>
    </source>
</evidence>
<evidence type="ECO:0000256" key="11">
    <source>
        <dbReference type="ARBA" id="ARBA00022679"/>
    </source>
</evidence>
<gene>
    <name evidence="25" type="ORF">FB00_05845</name>
</gene>
<dbReference type="Gene3D" id="3.50.30.10">
    <property type="entry name" value="Phosphohistidine domain"/>
    <property type="match status" value="1"/>
</dbReference>
<dbReference type="AlphaFoldDB" id="A0A0H2KQI9"/>
<dbReference type="GO" id="GO:0046872">
    <property type="term" value="F:metal ion binding"/>
    <property type="evidence" value="ECO:0007669"/>
    <property type="project" value="UniProtKB-KW"/>
</dbReference>
<dbReference type="PATRIC" id="fig|264251.5.peg.1195"/>
<evidence type="ECO:0000256" key="4">
    <source>
        <dbReference type="ARBA" id="ARBA00004496"/>
    </source>
</evidence>
<dbReference type="EC" id="2.7.3.9" evidence="6 17"/>
<dbReference type="PROSITE" id="PS00370">
    <property type="entry name" value="PEP_ENZYMES_PHOS_SITE"/>
    <property type="match status" value="1"/>
</dbReference>
<dbReference type="EMBL" id="JNBQ01000003">
    <property type="protein sequence ID" value="KLN35811.1"/>
    <property type="molecule type" value="Genomic_DNA"/>
</dbReference>
<dbReference type="SUPFAM" id="SSF52009">
    <property type="entry name" value="Phosphohistidine domain"/>
    <property type="match status" value="1"/>
</dbReference>